<feature type="transmembrane region" description="Helical" evidence="6">
    <location>
        <begin position="41"/>
        <end position="58"/>
    </location>
</feature>
<keyword evidence="5 6" id="KW-0472">Membrane</keyword>
<dbReference type="EMBL" id="SWKU01000008">
    <property type="protein sequence ID" value="KAF3004374.1"/>
    <property type="molecule type" value="Genomic_DNA"/>
</dbReference>
<evidence type="ECO:0000313" key="8">
    <source>
        <dbReference type="EMBL" id="KAF3004374.1"/>
    </source>
</evidence>
<organism evidence="8 9">
    <name type="scientific">Curvularia kusanoi</name>
    <name type="common">Cochliobolus kusanoi</name>
    <dbReference type="NCBI Taxonomy" id="90978"/>
    <lineage>
        <taxon>Eukaryota</taxon>
        <taxon>Fungi</taxon>
        <taxon>Dikarya</taxon>
        <taxon>Ascomycota</taxon>
        <taxon>Pezizomycotina</taxon>
        <taxon>Dothideomycetes</taxon>
        <taxon>Pleosporomycetidae</taxon>
        <taxon>Pleosporales</taxon>
        <taxon>Pleosporineae</taxon>
        <taxon>Pleosporaceae</taxon>
        <taxon>Curvularia</taxon>
    </lineage>
</organism>
<accession>A0A9P4THI7</accession>
<keyword evidence="2" id="KW-0813">Transport</keyword>
<feature type="transmembrane region" description="Helical" evidence="6">
    <location>
        <begin position="577"/>
        <end position="597"/>
    </location>
</feature>
<comment type="subcellular location">
    <subcellularLocation>
        <location evidence="1">Membrane</location>
        <topology evidence="1">Multi-pass membrane protein</topology>
    </subcellularLocation>
</comment>
<dbReference type="PANTHER" id="PTHR43791">
    <property type="entry name" value="PERMEASE-RELATED"/>
    <property type="match status" value="1"/>
</dbReference>
<feature type="transmembrane region" description="Helical" evidence="6">
    <location>
        <begin position="371"/>
        <end position="390"/>
    </location>
</feature>
<evidence type="ECO:0000256" key="2">
    <source>
        <dbReference type="ARBA" id="ARBA00022448"/>
    </source>
</evidence>
<feature type="transmembrane region" description="Helical" evidence="6">
    <location>
        <begin position="436"/>
        <end position="455"/>
    </location>
</feature>
<dbReference type="GO" id="GO:0022857">
    <property type="term" value="F:transmembrane transporter activity"/>
    <property type="evidence" value="ECO:0007669"/>
    <property type="project" value="InterPro"/>
</dbReference>
<keyword evidence="4 6" id="KW-1133">Transmembrane helix</keyword>
<dbReference type="SUPFAM" id="SSF103473">
    <property type="entry name" value="MFS general substrate transporter"/>
    <property type="match status" value="1"/>
</dbReference>
<proteinExistence type="predicted"/>
<dbReference type="InterPro" id="IPR020846">
    <property type="entry name" value="MFS_dom"/>
</dbReference>
<feature type="transmembrane region" description="Helical" evidence="6">
    <location>
        <begin position="348"/>
        <end position="365"/>
    </location>
</feature>
<feature type="transmembrane region" description="Helical" evidence="6">
    <location>
        <begin position="146"/>
        <end position="166"/>
    </location>
</feature>
<feature type="transmembrane region" description="Helical" evidence="6">
    <location>
        <begin position="609"/>
        <end position="628"/>
    </location>
</feature>
<evidence type="ECO:0000256" key="4">
    <source>
        <dbReference type="ARBA" id="ARBA00022989"/>
    </source>
</evidence>
<evidence type="ECO:0000313" key="9">
    <source>
        <dbReference type="Proteomes" id="UP000801428"/>
    </source>
</evidence>
<name>A0A9P4THI7_CURKU</name>
<dbReference type="FunFam" id="1.20.1250.20:FF:000018">
    <property type="entry name" value="MFS transporter permease"/>
    <property type="match status" value="1"/>
</dbReference>
<dbReference type="InterPro" id="IPR011701">
    <property type="entry name" value="MFS"/>
</dbReference>
<evidence type="ECO:0000256" key="3">
    <source>
        <dbReference type="ARBA" id="ARBA00022692"/>
    </source>
</evidence>
<evidence type="ECO:0000256" key="6">
    <source>
        <dbReference type="SAM" id="Phobius"/>
    </source>
</evidence>
<dbReference type="PANTHER" id="PTHR43791:SF49">
    <property type="entry name" value="TRANSPORTER, PUTATIVE (AFU_ORTHOLOGUE AFUA_4G04250)-RELATED"/>
    <property type="match status" value="1"/>
</dbReference>
<reference evidence="8" key="1">
    <citation type="submission" date="2019-04" db="EMBL/GenBank/DDBJ databases">
        <title>Sequencing of skin fungus with MAO and IRED activity.</title>
        <authorList>
            <person name="Marsaioli A.J."/>
            <person name="Bonatto J.M.C."/>
            <person name="Reis Junior O."/>
        </authorList>
    </citation>
    <scope>NUCLEOTIDE SEQUENCE</scope>
    <source>
        <strain evidence="8">30M1</strain>
    </source>
</reference>
<feature type="transmembrane region" description="Helical" evidence="6">
    <location>
        <begin position="810"/>
        <end position="834"/>
    </location>
</feature>
<comment type="caution">
    <text evidence="8">The sequence shown here is derived from an EMBL/GenBank/DDBJ whole genome shotgun (WGS) entry which is preliminary data.</text>
</comment>
<evidence type="ECO:0000256" key="5">
    <source>
        <dbReference type="ARBA" id="ARBA00023136"/>
    </source>
</evidence>
<feature type="transmembrane region" description="Helical" evidence="6">
    <location>
        <begin position="538"/>
        <end position="557"/>
    </location>
</feature>
<feature type="transmembrane region" description="Helical" evidence="6">
    <location>
        <begin position="314"/>
        <end position="336"/>
    </location>
</feature>
<dbReference type="AlphaFoldDB" id="A0A9P4THI7"/>
<dbReference type="GO" id="GO:0016020">
    <property type="term" value="C:membrane"/>
    <property type="evidence" value="ECO:0007669"/>
    <property type="project" value="UniProtKB-SubCell"/>
</dbReference>
<keyword evidence="3 6" id="KW-0812">Transmembrane</keyword>
<feature type="transmembrane region" description="Helical" evidence="6">
    <location>
        <begin position="119"/>
        <end position="140"/>
    </location>
</feature>
<feature type="transmembrane region" description="Helical" evidence="6">
    <location>
        <begin position="280"/>
        <end position="302"/>
    </location>
</feature>
<feature type="transmembrane region" description="Helical" evidence="6">
    <location>
        <begin position="213"/>
        <end position="233"/>
    </location>
</feature>
<feature type="transmembrane region" description="Helical" evidence="6">
    <location>
        <begin position="775"/>
        <end position="795"/>
    </location>
</feature>
<feature type="domain" description="Major facilitator superfamily (MFS) profile" evidence="7">
    <location>
        <begin position="45"/>
        <end position="462"/>
    </location>
</feature>
<dbReference type="PROSITE" id="PS50850">
    <property type="entry name" value="MFS"/>
    <property type="match status" value="1"/>
</dbReference>
<feature type="transmembrane region" description="Helical" evidence="6">
    <location>
        <begin position="706"/>
        <end position="732"/>
    </location>
</feature>
<sequence length="868" mass="96376">MAITDVKVADQGNVEQDVGVGTTYIPDLNDKAMERRIVRKIDMRILPFICISYLINYLDRVNLGNARTLNNDVPASNIVNELDLTGNRYNIAVAVFFVPYVIFEAPSNFAMKYFSPSVWIGRIMISWGIITICTCAVKSFGGLLAIRFFLGIAEAGFFPGVVMYLCYWYKPSERATRLAIFAGSVAVAGAFSGLLATGISFMNGKAGLAGWQWLFVLTGIPAVIFGVIVWIWMPNYPQDATFFTEEERAFAIARMGPFAPNKEDKTFDAKIAKQTLLDPLFWVYAISYFFMVNSLNAFSYFSPTIIANLGFKGYTAQLLTVPPNVFALVIILANCIHSDYSKERIRHALAGVSLVASGYLILALVKNWIGRYVAVFLIACTNAAVLPFLAHRTASAAGSTATALATGVTIAISNCGGISAPFLFPKTDGPNYPMGNWTVFGMLCAVFLMTIYLGFRLGTSAEYRDFAPGAAEQLAARTSIEGKLPDDARDSREFVSAAKRDGSEAVKSATPKVPPEVTKVEIRYTTSVMYTPRTGVEWAFLGVTAVQAIGTAVLEIVTLQRYFYWINDVVWQVPRSYVVPVNFGVFVLGNLYMAALAFDALRIRNNLQLFGICIFNTGIVVFAIMRIGQTRESSTTLAENIAQGNKPFVKADVAFWPRVQPPLIINAIIVSLCMVASWLLTFRLNREFQWAIYRHISGSISIRRKYLTYQVLLVVMKLEVFFTIAFIVTYGLVDVHFAIPEFPLTMAIIPMLFIQLFMTIYFIKHESRSGAVAAIVLRLAEIAWIISRILILYGIPKTRLSNTILKDEMLFFAGCALILAIIACVNAIVCLLNFKQGLKPLLLHQHKDQYEFSPMHAQARLSSRLELD</sequence>
<dbReference type="InterPro" id="IPR036259">
    <property type="entry name" value="MFS_trans_sf"/>
</dbReference>
<keyword evidence="9" id="KW-1185">Reference proteome</keyword>
<feature type="transmembrane region" description="Helical" evidence="6">
    <location>
        <begin position="89"/>
        <end position="107"/>
    </location>
</feature>
<dbReference type="Pfam" id="PF07690">
    <property type="entry name" value="MFS_1"/>
    <property type="match status" value="1"/>
</dbReference>
<feature type="transmembrane region" description="Helical" evidence="6">
    <location>
        <begin position="402"/>
        <end position="424"/>
    </location>
</feature>
<protein>
    <recommendedName>
        <fullName evidence="7">Major facilitator superfamily (MFS) profile domain-containing protein</fullName>
    </recommendedName>
</protein>
<feature type="transmembrane region" description="Helical" evidence="6">
    <location>
        <begin position="178"/>
        <end position="201"/>
    </location>
</feature>
<dbReference type="Gene3D" id="1.20.1250.20">
    <property type="entry name" value="MFS general substrate transporter like domains"/>
    <property type="match status" value="2"/>
</dbReference>
<gene>
    <name evidence="8" type="ORF">E8E13_009914</name>
</gene>
<dbReference type="OrthoDB" id="10252009at2759"/>
<evidence type="ECO:0000259" key="7">
    <source>
        <dbReference type="PROSITE" id="PS50850"/>
    </source>
</evidence>
<evidence type="ECO:0000256" key="1">
    <source>
        <dbReference type="ARBA" id="ARBA00004141"/>
    </source>
</evidence>
<feature type="transmembrane region" description="Helical" evidence="6">
    <location>
        <begin position="663"/>
        <end position="685"/>
    </location>
</feature>
<dbReference type="Proteomes" id="UP000801428">
    <property type="component" value="Unassembled WGS sequence"/>
</dbReference>
<feature type="transmembrane region" description="Helical" evidence="6">
    <location>
        <begin position="744"/>
        <end position="763"/>
    </location>
</feature>